<dbReference type="AlphaFoldDB" id="A0A328B6G6"/>
<dbReference type="GO" id="GO:0006508">
    <property type="term" value="P:proteolysis"/>
    <property type="evidence" value="ECO:0007669"/>
    <property type="project" value="InterPro"/>
</dbReference>
<keyword evidence="1" id="KW-0378">Hydrolase</keyword>
<dbReference type="PANTHER" id="PTHR42776">
    <property type="entry name" value="SERINE PEPTIDASE S9 FAMILY MEMBER"/>
    <property type="match status" value="1"/>
</dbReference>
<dbReference type="Gene3D" id="3.40.50.1820">
    <property type="entry name" value="alpha/beta hydrolase"/>
    <property type="match status" value="1"/>
</dbReference>
<dbReference type="GO" id="GO:0004252">
    <property type="term" value="F:serine-type endopeptidase activity"/>
    <property type="evidence" value="ECO:0007669"/>
    <property type="project" value="TreeGrafter"/>
</dbReference>
<evidence type="ECO:0000313" key="5">
    <source>
        <dbReference type="Proteomes" id="UP000249524"/>
    </source>
</evidence>
<feature type="chain" id="PRO_5016257947" description="Peptidase S9 prolyl oligopeptidase catalytic domain-containing protein" evidence="2">
    <location>
        <begin position="21"/>
        <end position="647"/>
    </location>
</feature>
<keyword evidence="5" id="KW-1185">Reference proteome</keyword>
<dbReference type="InterPro" id="IPR029058">
    <property type="entry name" value="AB_hydrolase_fold"/>
</dbReference>
<dbReference type="Pfam" id="PF00326">
    <property type="entry name" value="Peptidase_S9"/>
    <property type="match status" value="1"/>
</dbReference>
<dbReference type="PANTHER" id="PTHR42776:SF27">
    <property type="entry name" value="DIPEPTIDYL PEPTIDASE FAMILY MEMBER 6"/>
    <property type="match status" value="1"/>
</dbReference>
<dbReference type="Proteomes" id="UP000249524">
    <property type="component" value="Unassembled WGS sequence"/>
</dbReference>
<accession>A0A328B6G6</accession>
<feature type="signal peptide" evidence="2">
    <location>
        <begin position="1"/>
        <end position="20"/>
    </location>
</feature>
<evidence type="ECO:0000313" key="4">
    <source>
        <dbReference type="EMBL" id="RAK61981.1"/>
    </source>
</evidence>
<evidence type="ECO:0000256" key="1">
    <source>
        <dbReference type="ARBA" id="ARBA00022801"/>
    </source>
</evidence>
<evidence type="ECO:0000256" key="2">
    <source>
        <dbReference type="SAM" id="SignalP"/>
    </source>
</evidence>
<dbReference type="SUPFAM" id="SSF53474">
    <property type="entry name" value="alpha/beta-Hydrolases"/>
    <property type="match status" value="1"/>
</dbReference>
<protein>
    <recommendedName>
        <fullName evidence="3">Peptidase S9 prolyl oligopeptidase catalytic domain-containing protein</fullName>
    </recommendedName>
</protein>
<comment type="caution">
    <text evidence="4">The sequence shown here is derived from an EMBL/GenBank/DDBJ whole genome shotgun (WGS) entry which is preliminary data.</text>
</comment>
<sequence length="647" mass="69660">MRRVVLASAAFLAAATVARAAPPPASAFGRAPAVVDAEISPNGQRIAILGGTSEQRVVSIATIDQPGLPILQLGSVEGVGIRWAGDDFVLARIAFWENDGPGYRVERNVVVTAQAKAIARLLEADTLSRALTSQPVYRVTSEGRPQAMVRGLVERGSMSNSWDTRLKRKDEDFVFTLMKADPATGKGVMVDRGTPDTVSWAVDAQGRPRARLDVDQLNHRVSVFGKAGGKGQWRMVWEGKSFASRRHYFGYSEATDSIYLGHGDTLVARRLSDGAETPVGKTSGGPSLRLVWDEHTDALLGLSTGAEKPTIEWLDAEVGAAHATLTRAFKGRDVALTSWSRDRSRFLARVSAPASPAVWYLYDRGRKEISPIGEEYPELNGAELGTTRWISYKARDGLDIPAYLTLPPGARPGVKPPLVVLPHGGPTSRDEYDFDFLAQFLATRGYAVLQPQFRGSWGFGAAFEAAGKGEWGGKMQTDLQDGVLALAKEGQVDPGRVCIVGASFGGYSALAGAALYPDAYRCAASIAGISDLGQLQLDEGLTPGQKNPHIEELREELGATSSARIAAHSPARNAAAVEVPVLLIHGDQDNVVDIKQSELMVERLKAAGKPHEFIVLKGENHYLTRSATRTQTLEALEVFLAKHLPVN</sequence>
<reference evidence="4 5" key="1">
    <citation type="submission" date="2018-05" db="EMBL/GenBank/DDBJ databases">
        <authorList>
            <person name="Lanie J.A."/>
            <person name="Ng W.-L."/>
            <person name="Kazmierczak K.M."/>
            <person name="Andrzejewski T.M."/>
            <person name="Davidsen T.M."/>
            <person name="Wayne K.J."/>
            <person name="Tettelin H."/>
            <person name="Glass J.I."/>
            <person name="Rusch D."/>
            <person name="Podicherti R."/>
            <person name="Tsui H.-C.T."/>
            <person name="Winkler M.E."/>
        </authorList>
    </citation>
    <scope>NUCLEOTIDE SEQUENCE [LARGE SCALE GENOMIC DNA]</scope>
    <source>
        <strain evidence="4 5">BUT-10</strain>
    </source>
</reference>
<name>A0A328B6G6_9CAUL</name>
<dbReference type="EMBL" id="QFYS01000015">
    <property type="protein sequence ID" value="RAK61981.1"/>
    <property type="molecule type" value="Genomic_DNA"/>
</dbReference>
<organism evidence="4 5">
    <name type="scientific">Phenylobacterium kunshanense</name>
    <dbReference type="NCBI Taxonomy" id="1445034"/>
    <lineage>
        <taxon>Bacteria</taxon>
        <taxon>Pseudomonadati</taxon>
        <taxon>Pseudomonadota</taxon>
        <taxon>Alphaproteobacteria</taxon>
        <taxon>Caulobacterales</taxon>
        <taxon>Caulobacteraceae</taxon>
        <taxon>Phenylobacterium</taxon>
    </lineage>
</organism>
<dbReference type="InterPro" id="IPR001375">
    <property type="entry name" value="Peptidase_S9_cat"/>
</dbReference>
<dbReference type="OrthoDB" id="128799at2"/>
<evidence type="ECO:0000259" key="3">
    <source>
        <dbReference type="Pfam" id="PF00326"/>
    </source>
</evidence>
<gene>
    <name evidence="4" type="ORF">DJ019_20415</name>
</gene>
<proteinExistence type="predicted"/>
<keyword evidence="2" id="KW-0732">Signal</keyword>
<feature type="domain" description="Peptidase S9 prolyl oligopeptidase catalytic" evidence="3">
    <location>
        <begin position="433"/>
        <end position="644"/>
    </location>
</feature>